<keyword evidence="2" id="KW-0963">Cytoplasm</keyword>
<dbReference type="PANTHER" id="PTHR14614:SF14">
    <property type="entry name" value="PROTEIN N-LYSINE METHYLTRANSFERASE METTL21A"/>
    <property type="match status" value="1"/>
</dbReference>
<dbReference type="GO" id="GO:0032259">
    <property type="term" value="P:methylation"/>
    <property type="evidence" value="ECO:0007669"/>
    <property type="project" value="UniProtKB-KW"/>
</dbReference>
<dbReference type="GO" id="GO:0005829">
    <property type="term" value="C:cytosol"/>
    <property type="evidence" value="ECO:0000318"/>
    <property type="project" value="GO_Central"/>
</dbReference>
<reference evidence="10" key="2">
    <citation type="submission" date="2025-08" db="UniProtKB">
        <authorList>
            <consortium name="Ensembl"/>
        </authorList>
    </citation>
    <scope>IDENTIFICATION</scope>
</reference>
<reference evidence="10" key="3">
    <citation type="submission" date="2025-09" db="UniProtKB">
        <authorList>
            <consortium name="Ensembl"/>
        </authorList>
    </citation>
    <scope>IDENTIFICATION</scope>
</reference>
<evidence type="ECO:0000256" key="7">
    <source>
        <dbReference type="ARBA" id="ARBA00040801"/>
    </source>
</evidence>
<evidence type="ECO:0000256" key="5">
    <source>
        <dbReference type="ARBA" id="ARBA00022691"/>
    </source>
</evidence>
<evidence type="ECO:0000256" key="8">
    <source>
        <dbReference type="ARBA" id="ARBA00041632"/>
    </source>
</evidence>
<dbReference type="SUPFAM" id="SSF53335">
    <property type="entry name" value="S-adenosyl-L-methionine-dependent methyltransferases"/>
    <property type="match status" value="1"/>
</dbReference>
<dbReference type="KEGG" id="loc:102685144"/>
<keyword evidence="11" id="KW-1185">Reference proteome</keyword>
<proteinExistence type="inferred from homology"/>
<sequence>MALVPYDESALPALSRLHESAAEFRFAGRRLRLAQDWGRLGVAAVVWDAAVVLCMYLELGEVELQGKKAIELGAGTGLVGIVATLLGARVTLTDREPALDFLRANVRANLPAELRGAAEVSELAWGEALHRYAAGGYDLVLGADIVYLEETFPALLATLEHLSSEGGVVLLACRLRYERDRAFLAALGRRFAVEQVHYHARGDVRVYRAVKRRAEPAGRDL</sequence>
<comment type="catalytic activity">
    <reaction evidence="9">
        <text>L-lysyl-[protein] + 3 S-adenosyl-L-methionine = N(6),N(6),N(6)-trimethyl-L-lysyl-[protein] + 3 S-adenosyl-L-homocysteine + 3 H(+)</text>
        <dbReference type="Rhea" id="RHEA:54192"/>
        <dbReference type="Rhea" id="RHEA-COMP:9752"/>
        <dbReference type="Rhea" id="RHEA-COMP:13826"/>
        <dbReference type="ChEBI" id="CHEBI:15378"/>
        <dbReference type="ChEBI" id="CHEBI:29969"/>
        <dbReference type="ChEBI" id="CHEBI:57856"/>
        <dbReference type="ChEBI" id="CHEBI:59789"/>
        <dbReference type="ChEBI" id="CHEBI:61961"/>
    </reaction>
    <physiologicalReaction direction="left-to-right" evidence="9">
        <dbReference type="Rhea" id="RHEA:54193"/>
    </physiologicalReaction>
</comment>
<dbReference type="Pfam" id="PF10294">
    <property type="entry name" value="Methyltransf_16"/>
    <property type="match status" value="1"/>
</dbReference>
<evidence type="ECO:0000256" key="1">
    <source>
        <dbReference type="ARBA" id="ARBA00004496"/>
    </source>
</evidence>
<dbReference type="GeneID" id="102685144"/>
<dbReference type="eggNOG" id="KOG2793">
    <property type="taxonomic scope" value="Eukaryota"/>
</dbReference>
<accession>W5M9T1</accession>
<evidence type="ECO:0000256" key="4">
    <source>
        <dbReference type="ARBA" id="ARBA00022679"/>
    </source>
</evidence>
<comment type="similarity">
    <text evidence="6">Belongs to the methyltransferase superfamily. METTL21 family.</text>
</comment>
<dbReference type="OrthoDB" id="413520at2759"/>
<evidence type="ECO:0000256" key="3">
    <source>
        <dbReference type="ARBA" id="ARBA00022603"/>
    </source>
</evidence>
<comment type="subcellular location">
    <subcellularLocation>
        <location evidence="1">Cytoplasm</location>
    </subcellularLocation>
</comment>
<dbReference type="Bgee" id="ENSLOCG00000004303">
    <property type="expression patterns" value="Expressed in larva and 13 other cell types or tissues"/>
</dbReference>
<dbReference type="STRING" id="7918.ENSLOCP00000005140"/>
<dbReference type="FunCoup" id="W5M9T1">
    <property type="interactions" value="336"/>
</dbReference>
<keyword evidence="4" id="KW-0808">Transferase</keyword>
<dbReference type="InterPro" id="IPR019410">
    <property type="entry name" value="Methyltransf_16"/>
</dbReference>
<dbReference type="OMA" id="LFWELCD"/>
<dbReference type="CDD" id="cd02440">
    <property type="entry name" value="AdoMet_MTases"/>
    <property type="match status" value="1"/>
</dbReference>
<evidence type="ECO:0000256" key="2">
    <source>
        <dbReference type="ARBA" id="ARBA00022490"/>
    </source>
</evidence>
<dbReference type="GO" id="GO:0032991">
    <property type="term" value="C:protein-containing complex"/>
    <property type="evidence" value="ECO:0000318"/>
    <property type="project" value="GO_Central"/>
</dbReference>
<evidence type="ECO:0000313" key="11">
    <source>
        <dbReference type="Proteomes" id="UP000018468"/>
    </source>
</evidence>
<dbReference type="HOGENOM" id="CLU_055721_4_2_1"/>
<name>W5M9T1_LEPOC</name>
<dbReference type="EMBL" id="AHAT01011388">
    <property type="status" value="NOT_ANNOTATED_CDS"/>
    <property type="molecule type" value="Genomic_DNA"/>
</dbReference>
<dbReference type="Proteomes" id="UP000018468">
    <property type="component" value="Linkage group LG12"/>
</dbReference>
<dbReference type="InterPro" id="IPR029063">
    <property type="entry name" value="SAM-dependent_MTases_sf"/>
</dbReference>
<reference evidence="11" key="1">
    <citation type="submission" date="2011-12" db="EMBL/GenBank/DDBJ databases">
        <title>The Draft Genome of Lepisosteus oculatus.</title>
        <authorList>
            <consortium name="The Broad Institute Genome Assembly &amp; Analysis Group"/>
            <consortium name="Computational R&amp;D Group"/>
            <consortium name="and Sequencing Platform"/>
            <person name="Di Palma F."/>
            <person name="Alfoldi J."/>
            <person name="Johnson J."/>
            <person name="Berlin A."/>
            <person name="Gnerre S."/>
            <person name="Jaffe D."/>
            <person name="MacCallum I."/>
            <person name="Young S."/>
            <person name="Walker B.J."/>
            <person name="Lander E.S."/>
            <person name="Lindblad-Toh K."/>
        </authorList>
    </citation>
    <scope>NUCLEOTIDE SEQUENCE [LARGE SCALE GENOMIC DNA]</scope>
</reference>
<dbReference type="CTD" id="151194"/>
<dbReference type="PANTHER" id="PTHR14614">
    <property type="entry name" value="HEPATOCELLULAR CARCINOMA-ASSOCIATED ANTIGEN"/>
    <property type="match status" value="1"/>
</dbReference>
<dbReference type="Ensembl" id="ENSLOCT00000005148.1">
    <property type="protein sequence ID" value="ENSLOCP00000005140.1"/>
    <property type="gene ID" value="ENSLOCG00000004303.1"/>
</dbReference>
<keyword evidence="5" id="KW-0949">S-adenosyl-L-methionine</keyword>
<evidence type="ECO:0000256" key="6">
    <source>
        <dbReference type="ARBA" id="ARBA00038029"/>
    </source>
</evidence>
<dbReference type="InParanoid" id="W5M9T1"/>
<protein>
    <recommendedName>
        <fullName evidence="7">Protein N-lysine methyltransferase METTL21A</fullName>
    </recommendedName>
    <alternativeName>
        <fullName evidence="8">Methyltransferase-like protein 21A</fullName>
    </alternativeName>
</protein>
<dbReference type="Gene3D" id="3.40.50.150">
    <property type="entry name" value="Vaccinia Virus protein VP39"/>
    <property type="match status" value="1"/>
</dbReference>
<dbReference type="GeneTree" id="ENSGT00940000157249"/>
<dbReference type="AlphaFoldDB" id="W5M9T1"/>
<dbReference type="GO" id="GO:0016279">
    <property type="term" value="F:protein-lysine N-methyltransferase activity"/>
    <property type="evidence" value="ECO:0000318"/>
    <property type="project" value="GO_Central"/>
</dbReference>
<keyword evidence="3" id="KW-0489">Methyltransferase</keyword>
<evidence type="ECO:0000313" key="10">
    <source>
        <dbReference type="Ensembl" id="ENSLOCP00000005140.1"/>
    </source>
</evidence>
<evidence type="ECO:0000256" key="9">
    <source>
        <dbReference type="ARBA" id="ARBA00049497"/>
    </source>
</evidence>
<organism evidence="10 11">
    <name type="scientific">Lepisosteus oculatus</name>
    <name type="common">Spotted gar</name>
    <dbReference type="NCBI Taxonomy" id="7918"/>
    <lineage>
        <taxon>Eukaryota</taxon>
        <taxon>Metazoa</taxon>
        <taxon>Chordata</taxon>
        <taxon>Craniata</taxon>
        <taxon>Vertebrata</taxon>
        <taxon>Euteleostomi</taxon>
        <taxon>Actinopterygii</taxon>
        <taxon>Neopterygii</taxon>
        <taxon>Holostei</taxon>
        <taxon>Semionotiformes</taxon>
        <taxon>Lepisosteidae</taxon>
        <taxon>Lepisosteus</taxon>
    </lineage>
</organism>